<feature type="region of interest" description="Disordered" evidence="1">
    <location>
        <begin position="120"/>
        <end position="145"/>
    </location>
</feature>
<sequence length="306" mass="30540">MLDGGEAAAADPRAAHAELADACGTCALEREEVGDRRTGRALPPGVASFATTSACGAVRAVATLEPRPFDAGPGAPVLCAPNADRPGEQAARRGAGAVLAAWAPAATPASATGARVCARRPDEPASLAPPAGRPLSVPTEPSPAAPDVAELRARCSAKLSNLLHFRLASQRLADGERAQLRRTLKRERLNLRKLRAGSQPGSALATAVDLTQPAASPSSSARLAVAAWPIGGGGDDDGCGGGGFGPAPLAAGSAHLATGSAAASQPVGSRAVAYATAIADNMRDRDAGSPSPAASPHGQSCCWRPN</sequence>
<evidence type="ECO:0000256" key="1">
    <source>
        <dbReference type="SAM" id="MobiDB-lite"/>
    </source>
</evidence>
<feature type="region of interest" description="Disordered" evidence="1">
    <location>
        <begin position="283"/>
        <end position="306"/>
    </location>
</feature>
<comment type="caution">
    <text evidence="2">The sequence shown here is derived from an EMBL/GenBank/DDBJ whole genome shotgun (WGS) entry which is preliminary data.</text>
</comment>
<evidence type="ECO:0000313" key="2">
    <source>
        <dbReference type="EMBL" id="KAG8460921.1"/>
    </source>
</evidence>
<keyword evidence="3" id="KW-1185">Reference proteome</keyword>
<gene>
    <name evidence="2" type="ORF">KFE25_010672</name>
</gene>
<protein>
    <submittedName>
        <fullName evidence="2">Uncharacterized protein</fullName>
    </submittedName>
</protein>
<dbReference type="AlphaFoldDB" id="A0A8J5X8T9"/>
<dbReference type="Proteomes" id="UP000751190">
    <property type="component" value="Unassembled WGS sequence"/>
</dbReference>
<name>A0A8J5X8T9_DIALT</name>
<reference evidence="2" key="1">
    <citation type="submission" date="2021-05" db="EMBL/GenBank/DDBJ databases">
        <title>The genome of the haptophyte Pavlova lutheri (Diacronema luteri, Pavlovales) - a model for lipid biosynthesis in eukaryotic algae.</title>
        <authorList>
            <person name="Hulatt C.J."/>
            <person name="Posewitz M.C."/>
        </authorList>
    </citation>
    <scope>NUCLEOTIDE SEQUENCE</scope>
    <source>
        <strain evidence="2">NIVA-4/92</strain>
    </source>
</reference>
<evidence type="ECO:0000313" key="3">
    <source>
        <dbReference type="Proteomes" id="UP000751190"/>
    </source>
</evidence>
<accession>A0A8J5X8T9</accession>
<dbReference type="EMBL" id="JAGTXO010000029">
    <property type="protein sequence ID" value="KAG8460921.1"/>
    <property type="molecule type" value="Genomic_DNA"/>
</dbReference>
<organism evidence="2 3">
    <name type="scientific">Diacronema lutheri</name>
    <name type="common">Unicellular marine alga</name>
    <name type="synonym">Monochrysis lutheri</name>
    <dbReference type="NCBI Taxonomy" id="2081491"/>
    <lineage>
        <taxon>Eukaryota</taxon>
        <taxon>Haptista</taxon>
        <taxon>Haptophyta</taxon>
        <taxon>Pavlovophyceae</taxon>
        <taxon>Pavlovales</taxon>
        <taxon>Pavlovaceae</taxon>
        <taxon>Diacronema</taxon>
    </lineage>
</organism>
<proteinExistence type="predicted"/>